<dbReference type="EMBL" id="JAXQNO010000011">
    <property type="protein sequence ID" value="KAK4789410.1"/>
    <property type="molecule type" value="Genomic_DNA"/>
</dbReference>
<feature type="chain" id="PRO_5042665498" description="Pectinesterase" evidence="7">
    <location>
        <begin position="28"/>
        <end position="538"/>
    </location>
</feature>
<reference evidence="9 10" key="1">
    <citation type="journal article" date="2023" name="Hortic Res">
        <title>Pangenome of water caltrop reveals structural variations and asymmetric subgenome divergence after allopolyploidization.</title>
        <authorList>
            <person name="Zhang X."/>
            <person name="Chen Y."/>
            <person name="Wang L."/>
            <person name="Yuan Y."/>
            <person name="Fang M."/>
            <person name="Shi L."/>
            <person name="Lu R."/>
            <person name="Comes H.P."/>
            <person name="Ma Y."/>
            <person name="Chen Y."/>
            <person name="Huang G."/>
            <person name="Zhou Y."/>
            <person name="Zheng Z."/>
            <person name="Qiu Y."/>
        </authorList>
    </citation>
    <scope>NUCLEOTIDE SEQUENCE [LARGE SCALE GENOMIC DNA]</scope>
    <source>
        <strain evidence="9">F231</strain>
    </source>
</reference>
<dbReference type="Pfam" id="PF01095">
    <property type="entry name" value="Pectinesterase"/>
    <property type="match status" value="1"/>
</dbReference>
<dbReference type="GO" id="GO:0030599">
    <property type="term" value="F:pectinesterase activity"/>
    <property type="evidence" value="ECO:0007669"/>
    <property type="project" value="UniProtKB-UniRule"/>
</dbReference>
<dbReference type="Pfam" id="PF04043">
    <property type="entry name" value="PMEI"/>
    <property type="match status" value="1"/>
</dbReference>
<evidence type="ECO:0000256" key="5">
    <source>
        <dbReference type="ARBA" id="ARBA00023085"/>
    </source>
</evidence>
<dbReference type="Proteomes" id="UP001346149">
    <property type="component" value="Unassembled WGS sequence"/>
</dbReference>
<keyword evidence="10" id="KW-1185">Reference proteome</keyword>
<evidence type="ECO:0000256" key="4">
    <source>
        <dbReference type="ARBA" id="ARBA00022801"/>
    </source>
</evidence>
<evidence type="ECO:0000313" key="9">
    <source>
        <dbReference type="EMBL" id="KAK4789410.1"/>
    </source>
</evidence>
<evidence type="ECO:0000256" key="1">
    <source>
        <dbReference type="ARBA" id="ARBA00005184"/>
    </source>
</evidence>
<evidence type="ECO:0000256" key="6">
    <source>
        <dbReference type="PROSITE-ProRule" id="PRU10040"/>
    </source>
</evidence>
<keyword evidence="7" id="KW-0732">Signal</keyword>
<dbReference type="InterPro" id="IPR033131">
    <property type="entry name" value="Pectinesterase_Asp_AS"/>
</dbReference>
<dbReference type="Gene3D" id="2.160.20.10">
    <property type="entry name" value="Single-stranded right-handed beta-helix, Pectin lyase-like"/>
    <property type="match status" value="1"/>
</dbReference>
<comment type="similarity">
    <text evidence="3">In the C-terminal section; belongs to the pectinesterase family.</text>
</comment>
<evidence type="ECO:0000256" key="3">
    <source>
        <dbReference type="ARBA" id="ARBA00007786"/>
    </source>
</evidence>
<dbReference type="InterPro" id="IPR006501">
    <property type="entry name" value="Pectinesterase_inhib_dom"/>
</dbReference>
<dbReference type="SUPFAM" id="SSF101148">
    <property type="entry name" value="Plant invertase/pectin methylesterase inhibitor"/>
    <property type="match status" value="1"/>
</dbReference>
<keyword evidence="4 7" id="KW-0378">Hydrolase</keyword>
<evidence type="ECO:0000259" key="8">
    <source>
        <dbReference type="SMART" id="SM00856"/>
    </source>
</evidence>
<evidence type="ECO:0000256" key="2">
    <source>
        <dbReference type="ARBA" id="ARBA00006027"/>
    </source>
</evidence>
<dbReference type="GO" id="GO:0045490">
    <property type="term" value="P:pectin catabolic process"/>
    <property type="evidence" value="ECO:0007669"/>
    <property type="project" value="UniProtKB-UniRule"/>
</dbReference>
<dbReference type="GO" id="GO:0004857">
    <property type="term" value="F:enzyme inhibitor activity"/>
    <property type="evidence" value="ECO:0007669"/>
    <property type="project" value="InterPro"/>
</dbReference>
<sequence length="538" mass="59670">MQLPVVVMSSPLLFLVPCLVFLGVSMARPEDTIWWCNQTPHPDPCAYFVNHSRSNHQVPRSRFDFRKIIVQVTIERALMAQKQVNHFRPENGSRRQEAVWADCMKLHDNTVFQLNRTLEGLAGPNQTCSDFDIQTWLSTALTNIETCRMGSRDLNVSDTMITPATSANLSQLISNSLAVNGALLGGPGNSTGVDGVGAPEGEEFPSWVTLRDRGLLQTSGVRANLVVAKDGSGQFRTVQAAINVAARRWSTSSRFVIYVKRGVYAENVEVGFNNNNIMLIGDGMRNTIITGSRSVRQGYTTYSSATFGIDGLRFMARGITFRNGAGPYRGQAVALRSASDLSVFYRCAFEGYQDTLFVHSQRQFYRECYIYGTIDFIFGNAAVVFQNCIISVRRPLNGQANVITAQGRNDPYQNTGISIHNSRVMAAADLRPFVGSIKTYLGRPWQMYSRTVYMKTYLDWLVSPTGWSTWDGSGYALDTLYYGEYQNFGPRASTSYRVRWKGFHAITSAAVASRFTVNGLIAGKSWLPSTGVPFASGL</sequence>
<comment type="caution">
    <text evidence="9">The sequence shown here is derived from an EMBL/GenBank/DDBJ whole genome shotgun (WGS) entry which is preliminary data.</text>
</comment>
<dbReference type="SMART" id="SM00856">
    <property type="entry name" value="PMEI"/>
    <property type="match status" value="1"/>
</dbReference>
<keyword evidence="5 7" id="KW-0063">Aspartyl esterase</keyword>
<comment type="catalytic activity">
    <reaction evidence="7">
        <text>[(1-&gt;4)-alpha-D-galacturonosyl methyl ester](n) + n H2O = [(1-&gt;4)-alpha-D-galacturonosyl](n) + n methanol + n H(+)</text>
        <dbReference type="Rhea" id="RHEA:22380"/>
        <dbReference type="Rhea" id="RHEA-COMP:14570"/>
        <dbReference type="Rhea" id="RHEA-COMP:14573"/>
        <dbReference type="ChEBI" id="CHEBI:15377"/>
        <dbReference type="ChEBI" id="CHEBI:15378"/>
        <dbReference type="ChEBI" id="CHEBI:17790"/>
        <dbReference type="ChEBI" id="CHEBI:140522"/>
        <dbReference type="ChEBI" id="CHEBI:140523"/>
        <dbReference type="EC" id="3.1.1.11"/>
    </reaction>
</comment>
<dbReference type="EC" id="3.1.1.11" evidence="7"/>
<comment type="pathway">
    <text evidence="1 7">Glycan metabolism; pectin degradation; 2-dehydro-3-deoxy-D-gluconate from pectin: step 1/5.</text>
</comment>
<gene>
    <name evidence="9" type="ORF">SAY86_020729</name>
</gene>
<dbReference type="InterPro" id="IPR000070">
    <property type="entry name" value="Pectinesterase_cat"/>
</dbReference>
<evidence type="ECO:0000313" key="10">
    <source>
        <dbReference type="Proteomes" id="UP001346149"/>
    </source>
</evidence>
<protein>
    <recommendedName>
        <fullName evidence="7">Pectinesterase</fullName>
        <ecNumber evidence="7">3.1.1.11</ecNumber>
    </recommendedName>
</protein>
<dbReference type="InterPro" id="IPR012334">
    <property type="entry name" value="Pectin_lyas_fold"/>
</dbReference>
<dbReference type="SUPFAM" id="SSF51126">
    <property type="entry name" value="Pectin lyase-like"/>
    <property type="match status" value="1"/>
</dbReference>
<organism evidence="9 10">
    <name type="scientific">Trapa natans</name>
    <name type="common">Water chestnut</name>
    <dbReference type="NCBI Taxonomy" id="22666"/>
    <lineage>
        <taxon>Eukaryota</taxon>
        <taxon>Viridiplantae</taxon>
        <taxon>Streptophyta</taxon>
        <taxon>Embryophyta</taxon>
        <taxon>Tracheophyta</taxon>
        <taxon>Spermatophyta</taxon>
        <taxon>Magnoliopsida</taxon>
        <taxon>eudicotyledons</taxon>
        <taxon>Gunneridae</taxon>
        <taxon>Pentapetalae</taxon>
        <taxon>rosids</taxon>
        <taxon>malvids</taxon>
        <taxon>Myrtales</taxon>
        <taxon>Lythraceae</taxon>
        <taxon>Trapa</taxon>
    </lineage>
</organism>
<dbReference type="PANTHER" id="PTHR31707">
    <property type="entry name" value="PECTINESTERASE"/>
    <property type="match status" value="1"/>
</dbReference>
<dbReference type="NCBIfam" id="TIGR01614">
    <property type="entry name" value="PME_inhib"/>
    <property type="match status" value="1"/>
</dbReference>
<dbReference type="PROSITE" id="PS00503">
    <property type="entry name" value="PECTINESTERASE_2"/>
    <property type="match status" value="1"/>
</dbReference>
<dbReference type="FunFam" id="2.160.20.10:FF:000001">
    <property type="entry name" value="Pectinesterase"/>
    <property type="match status" value="1"/>
</dbReference>
<feature type="domain" description="Pectinesterase inhibitor" evidence="8">
    <location>
        <begin position="28"/>
        <end position="179"/>
    </location>
</feature>
<dbReference type="InterPro" id="IPR035513">
    <property type="entry name" value="Invertase/methylesterase_inhib"/>
</dbReference>
<accession>A0AAN7R5T8</accession>
<feature type="active site" evidence="6">
    <location>
        <position position="375"/>
    </location>
</feature>
<dbReference type="Gene3D" id="1.20.140.40">
    <property type="entry name" value="Invertase/pectin methylesterase inhibitor family protein"/>
    <property type="match status" value="1"/>
</dbReference>
<comment type="similarity">
    <text evidence="2">In the N-terminal section; belongs to the PMEI family.</text>
</comment>
<name>A0AAN7R5T8_TRANT</name>
<feature type="signal peptide" evidence="7">
    <location>
        <begin position="1"/>
        <end position="27"/>
    </location>
</feature>
<dbReference type="GO" id="GO:0042545">
    <property type="term" value="P:cell wall modification"/>
    <property type="evidence" value="ECO:0007669"/>
    <property type="project" value="UniProtKB-UniRule"/>
</dbReference>
<dbReference type="CDD" id="cd15798">
    <property type="entry name" value="PMEI-like_3"/>
    <property type="match status" value="1"/>
</dbReference>
<evidence type="ECO:0000256" key="7">
    <source>
        <dbReference type="RuleBase" id="RU000589"/>
    </source>
</evidence>
<dbReference type="AlphaFoldDB" id="A0AAN7R5T8"/>
<dbReference type="InterPro" id="IPR011050">
    <property type="entry name" value="Pectin_lyase_fold/virulence"/>
</dbReference>
<proteinExistence type="inferred from homology"/>